<dbReference type="Proteomes" id="UP000604475">
    <property type="component" value="Unassembled WGS sequence"/>
</dbReference>
<protein>
    <submittedName>
        <fullName evidence="1">Uncharacterized protein</fullName>
    </submittedName>
</protein>
<organism evidence="1 2">
    <name type="scientific">Frankia nepalensis</name>
    <dbReference type="NCBI Taxonomy" id="1836974"/>
    <lineage>
        <taxon>Bacteria</taxon>
        <taxon>Bacillati</taxon>
        <taxon>Actinomycetota</taxon>
        <taxon>Actinomycetes</taxon>
        <taxon>Frankiales</taxon>
        <taxon>Frankiaceae</taxon>
        <taxon>Frankia</taxon>
    </lineage>
</organism>
<name>A0A937RHE1_9ACTN</name>
<comment type="caution">
    <text evidence="1">The sequence shown here is derived from an EMBL/GenBank/DDBJ whole genome shotgun (WGS) entry which is preliminary data.</text>
</comment>
<sequence length="259" mass="27483">ARARPFAELARQRLGDPEVADVLRGAVAAELDPVVAWLDRLRRLEMVPFGHLVPDEAMLPEESLRFCYVDAGWVRAAVDGALSVGVGHTLDSELNDLATAGAAPPGSGVLIRSTLVPNWPKTVITGYRGAAPVEPVRRIVVGTDIWLLLFPGLIDALTLAEPPQGLHFGLGDLETIQLRHLTGDIGSPVEDGDFPDPPGFDRFLRPITGGVGDGVLSLAGSDGSLLPELAAAHGLSTLASCQFALQMIKAPQLQTFERP</sequence>
<dbReference type="AlphaFoldDB" id="A0A937RHE1"/>
<feature type="non-terminal residue" evidence="1">
    <location>
        <position position="1"/>
    </location>
</feature>
<evidence type="ECO:0000313" key="1">
    <source>
        <dbReference type="EMBL" id="MBL7632271.1"/>
    </source>
</evidence>
<keyword evidence="2" id="KW-1185">Reference proteome</keyword>
<dbReference type="EMBL" id="JAEACQ010000302">
    <property type="protein sequence ID" value="MBL7632271.1"/>
    <property type="molecule type" value="Genomic_DNA"/>
</dbReference>
<gene>
    <name evidence="1" type="ORF">I7412_34990</name>
</gene>
<reference evidence="1" key="1">
    <citation type="submission" date="2020-12" db="EMBL/GenBank/DDBJ databases">
        <title>Genomic characterization of non-nitrogen-fixing Frankia strains.</title>
        <authorList>
            <person name="Carlos-Shanley C."/>
            <person name="Guerra T."/>
            <person name="Hahn D."/>
        </authorList>
    </citation>
    <scope>NUCLEOTIDE SEQUENCE</scope>
    <source>
        <strain evidence="1">CN6</strain>
    </source>
</reference>
<evidence type="ECO:0000313" key="2">
    <source>
        <dbReference type="Proteomes" id="UP000604475"/>
    </source>
</evidence>
<accession>A0A937RHE1</accession>
<proteinExistence type="predicted"/>